<organism evidence="2 3">
    <name type="scientific">Edaphochlamys debaryana</name>
    <dbReference type="NCBI Taxonomy" id="47281"/>
    <lineage>
        <taxon>Eukaryota</taxon>
        <taxon>Viridiplantae</taxon>
        <taxon>Chlorophyta</taxon>
        <taxon>core chlorophytes</taxon>
        <taxon>Chlorophyceae</taxon>
        <taxon>CS clade</taxon>
        <taxon>Chlamydomonadales</taxon>
        <taxon>Chlamydomonadales incertae sedis</taxon>
        <taxon>Edaphochlamys</taxon>
    </lineage>
</organism>
<dbReference type="EMBL" id="JAEHOE010000001">
    <property type="protein sequence ID" value="KAG2502108.1"/>
    <property type="molecule type" value="Genomic_DNA"/>
</dbReference>
<feature type="region of interest" description="Disordered" evidence="1">
    <location>
        <begin position="5094"/>
        <end position="5151"/>
    </location>
</feature>
<feature type="region of interest" description="Disordered" evidence="1">
    <location>
        <begin position="1922"/>
        <end position="1944"/>
    </location>
</feature>
<feature type="compositionally biased region" description="Low complexity" evidence="1">
    <location>
        <begin position="2507"/>
        <end position="2516"/>
    </location>
</feature>
<feature type="region of interest" description="Disordered" evidence="1">
    <location>
        <begin position="2493"/>
        <end position="2637"/>
    </location>
</feature>
<keyword evidence="3" id="KW-1185">Reference proteome</keyword>
<evidence type="ECO:0000313" key="3">
    <source>
        <dbReference type="Proteomes" id="UP000612055"/>
    </source>
</evidence>
<evidence type="ECO:0000313" key="2">
    <source>
        <dbReference type="EMBL" id="KAG2502108.1"/>
    </source>
</evidence>
<feature type="region of interest" description="Disordered" evidence="1">
    <location>
        <begin position="5016"/>
        <end position="5063"/>
    </location>
</feature>
<reference evidence="2" key="1">
    <citation type="journal article" date="2020" name="bioRxiv">
        <title>Comparative genomics of Chlamydomonas.</title>
        <authorList>
            <person name="Craig R.J."/>
            <person name="Hasan A.R."/>
            <person name="Ness R.W."/>
            <person name="Keightley P.D."/>
        </authorList>
    </citation>
    <scope>NUCLEOTIDE SEQUENCE</scope>
    <source>
        <strain evidence="2">CCAP 11/70</strain>
    </source>
</reference>
<feature type="region of interest" description="Disordered" evidence="1">
    <location>
        <begin position="3164"/>
        <end position="3185"/>
    </location>
</feature>
<feature type="region of interest" description="Disordered" evidence="1">
    <location>
        <begin position="3389"/>
        <end position="3415"/>
    </location>
</feature>
<feature type="compositionally biased region" description="Low complexity" evidence="1">
    <location>
        <begin position="2540"/>
        <end position="2563"/>
    </location>
</feature>
<feature type="compositionally biased region" description="Polar residues" evidence="1">
    <location>
        <begin position="3402"/>
        <end position="3415"/>
    </location>
</feature>
<sequence length="5151" mass="539277">MRELQDCVRDAVTELHARLGLLSYSQLVDVLSSLAVLLPLAQWPLRKDRLLPELAAALPAAAAALAPRMPWLLPKLRLGLGALKELAKAGEAAGAWPDAQEAVDAAAAYLAMDLYGSEKFLQRLGSADMAGLCAAVELAAVFDVDPGPSFVASACGRMSRLLAEATEAGVRAELDRAGGKPAGGAVPAPFDMDALEGALVAWCRANPQHAVPSDGWLQAHAAAVLRAYDPATAKRRWETLSRLARVEQDLAGLEAAPERHEELPPDQDSAAELEAKAEALWEKLMALGPVGSLGEDSVSSKTDSLPGPRRAEDLLALLSGLAARLGPRAGEEVGRLAEAALASRLEDMAPSQILAALVALAGLNHTPYATFVAGALCLLRPALHKLSSKDGTRLLAALWAFDFTPPAEARNGVPGAAELVSSVLATTDLQGVSSTDMVILVGCCHHWRVPFPDLAALEEAVERRALRELPPDVLSTLSARAQMMATETTLRAKIPTPAPELDGSLRSQLLFGVLLPLAALRQAFANPDMLELALGDWRDQGYPGLDASNATLVLNSFAFNRSWPLVPGFRRELLALMPAALAVPCASPRDLSRLLLAVGRSVRLIADKTQHSGEPNLAAAVAPATEAALLPALDRLMALRPSASHLGFAAQGLFVEARWRPTQLQPAADQPGPSAAAAGSDAPSRQLLARMLEAARASLAAGTGDAIGRQQPGDGSASGSVVVAVGRAACPQQPDGTASASDEETNKSSAVAAVGLVPLSCLLAACASLRHYPPEELAELYGAASVALRASGRKTKPDELTSLLSAFFVLENARGRAQEATEPSSTLQGAPAPQDAAHQAAREELLGALAVALLQERPMKALSGQPDALVAAVQKLLALGFRPGPTWLECYVSTVKDLAPKLSAMGLASVLESMPLLQTSSPAPELHAQSPRGPQAEGASRTTPEASLAGLAGVLGNLLLDPALSAKPDALVAAVRQLAVLGLRPEPTWLESYVSTVKDLAPKLSRTGLAYAAEGLALLRAAPPVVVLEVLLAQAEREDLRRFDVFPLGLLLGGVHTLWQNRLREEGQTGAQPLSGKALDVLHRATALFVSEDRREKVLPRYSQAQLLMVSGAVAALELQRSRERGGRVATADLLGRVEPEWLLECCTCLLHARKAGLQSEDQMLPPPQLIVDLLSLAALTRHESCEEPCEAAQGQAGGAAALASAAVSQYARLSLADLAGAYAQQGRKGGRAGEASARQAVPVSAAEWAMLLKAAAPTGGPVGEPVLSAYASGLFSGVVSCTAVYAAGTLNAKAAQATADYQAWGQLCDGISSVLLWALPRTPSPQQLSKLQTRLLDRPEALEAASVGQLACVVSYASAAGTQLVDRDWWRTLAVELRRRGPPPPVAEATAAAKYGGATRPGTKAAAAMKVARAEALQAWGGEYGSVRLCLDDLVAVLYGMEASGVGVGGRRLDDAEAWVRQLLEVSAETGAKASPAGAPPSEQQLLRALALLWTSRRLGRLECVPPRVWAVAFGHTGPAPWPQPAKALPAKQLGQLALLWAEVARAGNPAGLAGPSPDFAADLLPALEAAVRKEALTAQPTEAAAALLHLCEAGAGTAGRYPALVARATAGLGSEVPLVEVLPLLDRIPALTVRQLGPLVQRLIPVLGQQSSGALGIELARRVLLAAPPSDPSSIGAVLPLLQALLPNAEGELYCLAAQDRFAPAVLAAGVDAVEEATLHSDKPAAAAGAAAAGAVAAAAAKLKVEDVAKRLKRRAGDRLLPDAATRLQPEKLAPLVQGVLALSGGARLPAPAAAALLRLLSVPVVELLPTPALEQLVSQGFLDAALPMPEATAAALESRLALAASEAAEPLMQGLLRARLLRISGASSARSHAALLALQADPGAVERLGASEVVLALQELYDSGVVERVAPIQRHSGLLSAEDPNEPLSASPPQASAAVQPAQSARKLVLNGLSLVLEPSKTDSDSPSDRLKRKVDAALFMAEVDGGAEAVTTPPAALGPFSLLTLRLLQQLEALVGGRLKEDPLPRVDEAVAALELANELRARLPGVEGRRGFWSVTLEIANGAMALLQAVPVEPLMQGRNGAALAEPQGTGARRHPVLANGDENPPAPLLSARQLGMLFGLTLHGRNSANGLDRELAEERSKVGELYRSSLDRLAARTDLPPLAHLSAVLRALEPAVMSALADAVTEGIYDKELPIERWLAPPLLRVLSGEADGLYGPYGEGPYDLGDVDQAVFERELRTVRMKRTPNKTSEIPEMTLKSWLLGEAQQEMKDRSLLSSPVLLTTNLLLAGLRWERGPAWEEERDRSISRMSEPDGNGWPEQKWPNGRRKYRLSPHEWEASKNEVWLPDWLAPPPGRRHGDGSDPAGDGLREAYVRRVGAWLSPILGMLWMVQATRRLAPFGQQLRATRVRPVSGRWASLVAPLQRLGITGMEVLSLGLQVAQSGLTSMLGLTEERPRRPADAEPSMQRSVSSAASAVGGALGGLAGRLTKGLGQPQRGAGKGATAGAKAAGDSGREARVIHHPREPSRPAPASPPASSLAPPAQRPQTSAAAVGPAKAEAAEPTGSPKGAAVPVSTKGQARRQKRRLKDVGCEVQPAAAPKAAEELSAPAPAESTKAAPKAAQEAGQRGDGGIGRACRGISGAAATGPYVAGLRALVRCYAPAETRAHLSPGSNEMRELQDCVRDAVTELHARLGLLSYSQLVDVLSSLAVLLPLAQWPLRKDHLLPELAAALPAAAAALAPRMPWLLPKLRLGLGALKELAEAGEAAGAWPDAQEAVDAAAAYLAMDLYGSEKLLQRLGSADMSGLCAAVELAAVFDVDPGPTFVASACGRMSGLLAEATEAGVRAELDRAGGKPAGGAVPEPFDMDALEGALVAWCRANPQHAGPSDGWLQAHAAAVLRAYDPATADRRWEALSRLARVEQDLVGLEAAPAGQAGASQDWSGSAELEAVADALWEELRALGPVASLSEDSVSSKTASLSGPRRAEDLLALLSGLAARLGPRAGEEVGRLAEAALAAHLEDMAPSQILAALEALASLRAGSGKLVGNALRVLRPTLPKLSSQDAMGLLRALWTLDYTPPALGRNGVPSAGELVASFVASLHLPAASATELILLVVCCEHWRVPFPKLAELQDVVERRVVRELPPDVVRTLSAHAQAMAEGLPSAEATQPGSRDSGGGSPEDALRPVLLQGIVLPLATLQQHFTAPDMLAVALADGSDEGFPGLTVRSAAALLNAFMASRTWPLPPGLHKGLLALMPAALALPCDAPGQLSRLLLAVGRSVRLIADKMQRLKEPDLAAAVAPGTAAALLPALERLMALRPSASHLGLAFQGLFVEASHCPPDVLKDLYGATAAALKAGDRSAPAEGLLTSLRAIWVLERRLGSGGETPPAADHARSATHQEQLTTPSTSVGAARDELLEALAGMLLTATALPEELSLQPSTLSEVVEQLIGLGVSPQPVWLTAYAPAVQHVAATLAPARLLAAVHTLAAVHAAAVGRPGKAATAAASRALAQALTQEHVLEALSAKPDALVASVRQLAVLGLRPEPTWLESYVSTVKDLAPQLSRTGLAYAAEGLALLRAAPPVVVLEVLLAQAEREDLRRFDVFPLGLLLGGVHTLWQNRQREEGQTGAQPLSEQSFATLYRATALFVSEDRREKVLPRYSQAQLLMVSGAVAALELQRSRERGGRVAKADLLGRVEPEWLLECCTSLIQARKASGRAADLHEGARCDLLLNLLRLAFLALGSSQPETAEPSSASSATAVQFVLAVSQYVQVSLEDLGTGGSGAGSAGASERALVVREWAPLLEALTAAGMRPEDAALEAYTSALFEAAVATAAEGKAPLETGWSHADLEAWQQLCGGLSAMLLRALPWAPSAQQLSDLETGFLDRPTSLPSAGMGHLAAVCTYAAALGRRFAPREWWRALANELRRRGPPPPVAEAAAVAQHSRSGQLNAKAAVKAARDEAVTAWGAEYGSVRLCLDDLVAVLYGMEASGVGAGSRRLDDPEAWVRQLLDLTASAEGSTAAYPAGAPPSEQQLLRALALLWTARRLGRLECVPPRVWAVAFGHTGPAPWPQPAKALPAKQLGQLALLWAEVARAGNPAGLAGPSSEFGADLLAALEAAVRKEALAVQPAEAAAAVLHLCEAGAGTAGRYPVLVAKAVAGLGSELPLDDLLPFISIVSDLPVAVCKAVMASRLIELTPRGDPSSIEAVLPLLQALLPDAEAELYGMAAQDRFASSVLTAAVNAFEEATLRTDEPAGTKGAVAAAAIAAAAAKAKVEHVARRLKRRLGDRLQPDAVPGLSPQSIAAMIVGVLALNGDARLPAPAAAALLRLLSVPSVIELLPASVPSILVAKGFLEGGLPLPDSTAAALESRLVLDQSIKAGPLVQGLLRARLLRISGASSARSHAALLALQADPGAVERLETSEVVFVLRELYDSGVVERVSPIQEHLGLLYDDEDLPAEQVLAPTRAKGAAGSTSAGSAAANEDDRSPPSDSTAAEDDPFADVRAKMATLLREELAGSSAEAAALRPDPLGPFSLLTLRLLWRAAWLAGNGWCNIKGAAVVLQLALALRERLPGIEGRHLFWQSAQNMGDWAVMHATMQHEADVDGEAQLQGPDGPLWQLLDASHALCAGPGPGPGHASRAAPPVLPNGDEDLPPPLLRTRQLGFLFGLATLRSSFTGSGREGSCAKDLGQARAEVGELYRSSLDRLAARTDLPPLAHLSAVLRALEPAVLDTTQYEPGTLLPASLYEQDLPIERWLAPPILRILAGEADDVYNAYGEGPYGLGDDEARMERELRRRREDGTKTARPIDLMAPLQVAVDDRVLLRSHAEIDGELLAANLIRARVIQDMPELSSVMYEDSEGKNALAWPEQKWPNGRRKYRVSSYQTDAFWVDLYIPRWLAPPEGSRHGDGSDPAGDAAREAYARRVGAWVEAARSVVNMAYATGRQEQLHERLRASKGKRGRGRWALLFAAVKDDTVWGGPDAIVALGDELQATRKEVTSVLSRHVVLRTPTPQSAGSSDGANKGPRLTLKKKPKAKKQLVQKTGKGFGSASAVKQPSRVEPIQLAHAMSAMNKAEEMFSIATRATALARGHAGGEEEEAGDSPEQTSESSAGSQPGDKDGKLGSGDKGKGFGAAQAKGKAKRR</sequence>
<accession>A0A836C7C5</accession>
<dbReference type="Proteomes" id="UP000612055">
    <property type="component" value="Unassembled WGS sequence"/>
</dbReference>
<feature type="region of interest" description="Disordered" evidence="1">
    <location>
        <begin position="2454"/>
        <end position="2479"/>
    </location>
</feature>
<comment type="caution">
    <text evidence="2">The sequence shown here is derived from an EMBL/GenBank/DDBJ whole genome shotgun (WGS) entry which is preliminary data.</text>
</comment>
<evidence type="ECO:0000256" key="1">
    <source>
        <dbReference type="SAM" id="MobiDB-lite"/>
    </source>
</evidence>
<feature type="compositionally biased region" description="Polar residues" evidence="1">
    <location>
        <begin position="5111"/>
        <end position="5121"/>
    </location>
</feature>
<proteinExistence type="predicted"/>
<name>A0A836C7C5_9CHLO</name>
<feature type="compositionally biased region" description="Basic and acidic residues" evidence="1">
    <location>
        <begin position="2518"/>
        <end position="2532"/>
    </location>
</feature>
<feature type="compositionally biased region" description="Basic and acidic residues" evidence="1">
    <location>
        <begin position="2457"/>
        <end position="2466"/>
    </location>
</feature>
<protein>
    <submittedName>
        <fullName evidence="2">Uncharacterized protein</fullName>
    </submittedName>
</protein>
<feature type="compositionally biased region" description="Basic and acidic residues" evidence="1">
    <location>
        <begin position="5124"/>
        <end position="5137"/>
    </location>
</feature>
<feature type="compositionally biased region" description="Basic residues" evidence="1">
    <location>
        <begin position="5036"/>
        <end position="5047"/>
    </location>
</feature>
<feature type="compositionally biased region" description="Low complexity" evidence="1">
    <location>
        <begin position="4474"/>
        <end position="4488"/>
    </location>
</feature>
<feature type="region of interest" description="Disordered" evidence="1">
    <location>
        <begin position="2307"/>
        <end position="2327"/>
    </location>
</feature>
<feature type="region of interest" description="Disordered" evidence="1">
    <location>
        <begin position="4472"/>
        <end position="4506"/>
    </location>
</feature>
<feature type="compositionally biased region" description="Polar residues" evidence="1">
    <location>
        <begin position="5018"/>
        <end position="5028"/>
    </location>
</feature>
<feature type="region of interest" description="Disordered" evidence="1">
    <location>
        <begin position="921"/>
        <end position="943"/>
    </location>
</feature>
<feature type="compositionally biased region" description="Low complexity" evidence="1">
    <location>
        <begin position="1932"/>
        <end position="1944"/>
    </location>
</feature>
<gene>
    <name evidence="2" type="ORF">HYH03_000600</name>
</gene>
<feature type="compositionally biased region" description="Low complexity" evidence="1">
    <location>
        <begin position="2601"/>
        <end position="2618"/>
    </location>
</feature>